<reference evidence="3" key="1">
    <citation type="journal article" date="2017" name="Genome Biol.">
        <title>Comparative genomics reveals high biological diversity and specific adaptations in the industrially and medically important fungal genus Aspergillus.</title>
        <authorList>
            <person name="de Vries R.P."/>
            <person name="Riley R."/>
            <person name="Wiebenga A."/>
            <person name="Aguilar-Osorio G."/>
            <person name="Amillis S."/>
            <person name="Uchima C.A."/>
            <person name="Anderluh G."/>
            <person name="Asadollahi M."/>
            <person name="Askin M."/>
            <person name="Barry K."/>
            <person name="Battaglia E."/>
            <person name="Bayram O."/>
            <person name="Benocci T."/>
            <person name="Braus-Stromeyer S.A."/>
            <person name="Caldana C."/>
            <person name="Canovas D."/>
            <person name="Cerqueira G.C."/>
            <person name="Chen F."/>
            <person name="Chen W."/>
            <person name="Choi C."/>
            <person name="Clum A."/>
            <person name="Dos Santos R.A."/>
            <person name="Damasio A.R."/>
            <person name="Diallinas G."/>
            <person name="Emri T."/>
            <person name="Fekete E."/>
            <person name="Flipphi M."/>
            <person name="Freyberg S."/>
            <person name="Gallo A."/>
            <person name="Gournas C."/>
            <person name="Habgood R."/>
            <person name="Hainaut M."/>
            <person name="Harispe M.L."/>
            <person name="Henrissat B."/>
            <person name="Hilden K.S."/>
            <person name="Hope R."/>
            <person name="Hossain A."/>
            <person name="Karabika E."/>
            <person name="Karaffa L."/>
            <person name="Karanyi Z."/>
            <person name="Krasevec N."/>
            <person name="Kuo A."/>
            <person name="Kusch H."/>
            <person name="LaButti K."/>
            <person name="Lagendijk E.L."/>
            <person name="Lapidus A."/>
            <person name="Levasseur A."/>
            <person name="Lindquist E."/>
            <person name="Lipzen A."/>
            <person name="Logrieco A.F."/>
            <person name="MacCabe A."/>
            <person name="Maekelae M.R."/>
            <person name="Malavazi I."/>
            <person name="Melin P."/>
            <person name="Meyer V."/>
            <person name="Mielnichuk N."/>
            <person name="Miskei M."/>
            <person name="Molnar A.P."/>
            <person name="Mule G."/>
            <person name="Ngan C.Y."/>
            <person name="Orejas M."/>
            <person name="Orosz E."/>
            <person name="Ouedraogo J.P."/>
            <person name="Overkamp K.M."/>
            <person name="Park H.-S."/>
            <person name="Perrone G."/>
            <person name="Piumi F."/>
            <person name="Punt P.J."/>
            <person name="Ram A.F."/>
            <person name="Ramon A."/>
            <person name="Rauscher S."/>
            <person name="Record E."/>
            <person name="Riano-Pachon D.M."/>
            <person name="Robert V."/>
            <person name="Roehrig J."/>
            <person name="Ruller R."/>
            <person name="Salamov A."/>
            <person name="Salih N.S."/>
            <person name="Samson R.A."/>
            <person name="Sandor E."/>
            <person name="Sanguinetti M."/>
            <person name="Schuetze T."/>
            <person name="Sepcic K."/>
            <person name="Shelest E."/>
            <person name="Sherlock G."/>
            <person name="Sophianopoulou V."/>
            <person name="Squina F.M."/>
            <person name="Sun H."/>
            <person name="Susca A."/>
            <person name="Todd R.B."/>
            <person name="Tsang A."/>
            <person name="Unkles S.E."/>
            <person name="van de Wiele N."/>
            <person name="van Rossen-Uffink D."/>
            <person name="Oliveira J.V."/>
            <person name="Vesth T.C."/>
            <person name="Visser J."/>
            <person name="Yu J.-H."/>
            <person name="Zhou M."/>
            <person name="Andersen M.R."/>
            <person name="Archer D.B."/>
            <person name="Baker S.E."/>
            <person name="Benoit I."/>
            <person name="Brakhage A.A."/>
            <person name="Braus G.H."/>
            <person name="Fischer R."/>
            <person name="Frisvad J.C."/>
            <person name="Goldman G.H."/>
            <person name="Houbraken J."/>
            <person name="Oakley B."/>
            <person name="Pocsi I."/>
            <person name="Scazzocchio C."/>
            <person name="Seiboth B."/>
            <person name="vanKuyk P.A."/>
            <person name="Wortman J."/>
            <person name="Dyer P.S."/>
            <person name="Grigoriev I.V."/>
        </authorList>
    </citation>
    <scope>NUCLEOTIDE SEQUENCE [LARGE SCALE GENOMIC DNA]</scope>
    <source>
        <strain evidence="3">CBS 593.65</strain>
    </source>
</reference>
<evidence type="ECO:0000256" key="1">
    <source>
        <dbReference type="SAM" id="MobiDB-lite"/>
    </source>
</evidence>
<dbReference type="STRING" id="1036612.A0A1L9T423"/>
<proteinExistence type="predicted"/>
<dbReference type="EMBL" id="KV878595">
    <property type="protein sequence ID" value="OJJ54145.1"/>
    <property type="molecule type" value="Genomic_DNA"/>
</dbReference>
<evidence type="ECO:0000313" key="2">
    <source>
        <dbReference type="EMBL" id="OJJ54145.1"/>
    </source>
</evidence>
<evidence type="ECO:0000313" key="3">
    <source>
        <dbReference type="Proteomes" id="UP000184356"/>
    </source>
</evidence>
<sequence>MASPETRPTGHLNNGPGYPRITKSSPVRDLGHGALDYERCAALHNELLRRGVEGSGREMPPSPQTYWEATVPSKEVTSLLQPPVVEFLKRAYIEYPLLPEGGALFHFLRGLVEPSMMVDVFVGLADEVLPGTFIRLYGLSGFRDVDHEGILLNQHTMKASFITDYNDTAGVCALTFAWMPLEVILDAYLQMIDEGKVEAVTDDRADYLMDELDSPWVDKPWVIHQYTAADVAKAVAAFQRLVSAIHARIPEDDNNDNIDNNDNESTDWMELPWLDPATLTLTQENILPHSTFAHEFLTAIAHIRVRFRYVAPGLRFPTVSEFLEQPITDFETPPRNDYGQFPGNCPLKVFQLVCNQPVPDPYVPHWTDPNFPPGFYIDPVAQEGPLCYSNGCHLTLPFGIGRKGHARKSNGEPFGRHDQDSEPEPRNEHAGLYQAGLTDGFGEYHYVQIDKVLRNWAERVERGDWDVDREGVVGGIDKFREADTEEHWEEYWIPPSW</sequence>
<feature type="region of interest" description="Disordered" evidence="1">
    <location>
        <begin position="405"/>
        <end position="428"/>
    </location>
</feature>
<accession>A0A1L9T423</accession>
<dbReference type="OrthoDB" id="3029470at2759"/>
<dbReference type="VEuPathDB" id="FungiDB:ASPSYDRAFT_93909"/>
<keyword evidence="3" id="KW-1185">Reference proteome</keyword>
<protein>
    <submittedName>
        <fullName evidence="2">Uncharacterized protein</fullName>
    </submittedName>
</protein>
<dbReference type="AlphaFoldDB" id="A0A1L9T423"/>
<name>A0A1L9T423_9EURO</name>
<dbReference type="GeneID" id="63768973"/>
<gene>
    <name evidence="2" type="ORF">ASPSYDRAFT_93909</name>
</gene>
<dbReference type="RefSeq" id="XP_040697951.1">
    <property type="nucleotide sequence ID" value="XM_040852900.1"/>
</dbReference>
<organism evidence="2 3">
    <name type="scientific">Aspergillus sydowii CBS 593.65</name>
    <dbReference type="NCBI Taxonomy" id="1036612"/>
    <lineage>
        <taxon>Eukaryota</taxon>
        <taxon>Fungi</taxon>
        <taxon>Dikarya</taxon>
        <taxon>Ascomycota</taxon>
        <taxon>Pezizomycotina</taxon>
        <taxon>Eurotiomycetes</taxon>
        <taxon>Eurotiomycetidae</taxon>
        <taxon>Eurotiales</taxon>
        <taxon>Aspergillaceae</taxon>
        <taxon>Aspergillus</taxon>
        <taxon>Aspergillus subgen. Nidulantes</taxon>
    </lineage>
</organism>
<feature type="compositionally biased region" description="Basic and acidic residues" evidence="1">
    <location>
        <begin position="414"/>
        <end position="428"/>
    </location>
</feature>
<feature type="region of interest" description="Disordered" evidence="1">
    <location>
        <begin position="1"/>
        <end position="25"/>
    </location>
</feature>
<dbReference type="Proteomes" id="UP000184356">
    <property type="component" value="Unassembled WGS sequence"/>
</dbReference>